<evidence type="ECO:0000313" key="6">
    <source>
        <dbReference type="EMBL" id="MRT01417.1"/>
    </source>
</evidence>
<dbReference type="SUPFAM" id="SSF52540">
    <property type="entry name" value="P-loop containing nucleoside triphosphate hydrolases"/>
    <property type="match status" value="1"/>
</dbReference>
<evidence type="ECO:0000313" key="7">
    <source>
        <dbReference type="Proteomes" id="UP000441032"/>
    </source>
</evidence>
<dbReference type="PANTHER" id="PTHR35372">
    <property type="entry name" value="ATP BINDING PROTEIN-RELATED"/>
    <property type="match status" value="1"/>
</dbReference>
<dbReference type="Gene3D" id="3.40.50.300">
    <property type="entry name" value="P-loop containing nucleotide triphosphate hydrolases"/>
    <property type="match status" value="1"/>
</dbReference>
<dbReference type="InterPro" id="IPR027417">
    <property type="entry name" value="P-loop_NTPase"/>
</dbReference>
<feature type="domain" description="SF3 helicase" evidence="5">
    <location>
        <begin position="141"/>
        <end position="291"/>
    </location>
</feature>
<dbReference type="RefSeq" id="WP_154208826.1">
    <property type="nucleotide sequence ID" value="NZ_WJYN01000012.1"/>
</dbReference>
<keyword evidence="4" id="KW-0067">ATP-binding</keyword>
<dbReference type="InterPro" id="IPR006500">
    <property type="entry name" value="Helicase_put_C_phage/plasmid"/>
</dbReference>
<proteinExistence type="predicted"/>
<dbReference type="Gene3D" id="1.10.10.10">
    <property type="entry name" value="Winged helix-like DNA-binding domain superfamily/Winged helix DNA-binding domain"/>
    <property type="match status" value="1"/>
</dbReference>
<evidence type="ECO:0000256" key="1">
    <source>
        <dbReference type="ARBA" id="ARBA00022741"/>
    </source>
</evidence>
<evidence type="ECO:0000256" key="3">
    <source>
        <dbReference type="ARBA" id="ARBA00022806"/>
    </source>
</evidence>
<keyword evidence="2" id="KW-0378">Hydrolase</keyword>
<dbReference type="GO" id="GO:0016787">
    <property type="term" value="F:hydrolase activity"/>
    <property type="evidence" value="ECO:0007669"/>
    <property type="project" value="UniProtKB-KW"/>
</dbReference>
<sequence>MSNFRPHDYAEHLKQTENYASDRSQLYHWNGVFWVAVSEEFGDAMAYKWLVDTDWANASPRNANAAHKAAILWVPLLPPVPDEFVIPCTNGYVRISNDGPVLIAPRRDWGVQYSLSCPYEVGGAEPRRFKQFIERVLPDVDVRQRVQEYAGYTLTADARHQRAQFWIGGGANGKGVLANVIQALHGYVAAISLDGLDGFNLSVLIGASLIYCDETPRKNINEQLLKSLIAGERVFVDRKYKDPLGLCVMGKWLVLGNHLPRIEDHSHGFWRRWDIVPFNVTIPEVEQDPLLAESIIREELPGVLAWALEGLMRLQKRGSFDPVLPKAMSNAMHGARIETNSVKAWCVEEEVSCDGAPRLPKSEIYDLYLSWCRENGAVALGQTQFWIRIRDTFPQYTEHKIRRNNRSLRTCNLCVGSG</sequence>
<organism evidence="6 7">
    <name type="scientific">Ralstonia pickettii</name>
    <name type="common">Burkholderia pickettii</name>
    <dbReference type="NCBI Taxonomy" id="329"/>
    <lineage>
        <taxon>Bacteria</taxon>
        <taxon>Pseudomonadati</taxon>
        <taxon>Pseudomonadota</taxon>
        <taxon>Betaproteobacteria</taxon>
        <taxon>Burkholderiales</taxon>
        <taxon>Burkholderiaceae</taxon>
        <taxon>Ralstonia</taxon>
    </lineage>
</organism>
<dbReference type="InterPro" id="IPR045455">
    <property type="entry name" value="NrS-1_pol-like_helicase"/>
</dbReference>
<dbReference type="InterPro" id="IPR014015">
    <property type="entry name" value="Helicase_SF3_DNA-vir"/>
</dbReference>
<dbReference type="InterPro" id="IPR036388">
    <property type="entry name" value="WH-like_DNA-bd_sf"/>
</dbReference>
<evidence type="ECO:0000256" key="2">
    <source>
        <dbReference type="ARBA" id="ARBA00022801"/>
    </source>
</evidence>
<dbReference type="Pfam" id="PF03288">
    <property type="entry name" value="Pox_D5"/>
    <property type="match status" value="1"/>
</dbReference>
<dbReference type="PROSITE" id="PS51206">
    <property type="entry name" value="SF3_HELICASE_1"/>
    <property type="match status" value="1"/>
</dbReference>
<keyword evidence="1" id="KW-0547">Nucleotide-binding</keyword>
<protein>
    <submittedName>
        <fullName evidence="6">DNA primase</fullName>
    </submittedName>
</protein>
<accession>A0A7X2HRV9</accession>
<dbReference type="InterPro" id="IPR004968">
    <property type="entry name" value="DNA_primase/NTPase_C"/>
</dbReference>
<reference evidence="6 7" key="1">
    <citation type="submission" date="2019-11" db="EMBL/GenBank/DDBJ databases">
        <title>Phenotypic characterization of an OXA-22 and OXA-60 co-producing Ralstonia pickettii clinical strain.</title>
        <authorList>
            <person name="He F."/>
        </authorList>
    </citation>
    <scope>NUCLEOTIDE SEQUENCE [LARGE SCALE GENOMIC DNA]</scope>
    <source>
        <strain evidence="6 7">PSLESD1</strain>
    </source>
</reference>
<comment type="caution">
    <text evidence="6">The sequence shown here is derived from an EMBL/GenBank/DDBJ whole genome shotgun (WGS) entry which is preliminary data.</text>
</comment>
<dbReference type="EMBL" id="WJYN01000012">
    <property type="protein sequence ID" value="MRT01417.1"/>
    <property type="molecule type" value="Genomic_DNA"/>
</dbReference>
<evidence type="ECO:0000259" key="5">
    <source>
        <dbReference type="PROSITE" id="PS51206"/>
    </source>
</evidence>
<dbReference type="InterPro" id="IPR051620">
    <property type="entry name" value="ORF904-like_C"/>
</dbReference>
<gene>
    <name evidence="6" type="ORF">GJQ57_22450</name>
</gene>
<dbReference type="Pfam" id="PF19263">
    <property type="entry name" value="DUF5906"/>
    <property type="match status" value="1"/>
</dbReference>
<keyword evidence="3" id="KW-0347">Helicase</keyword>
<dbReference type="InterPro" id="IPR036390">
    <property type="entry name" value="WH_DNA-bd_sf"/>
</dbReference>
<dbReference type="PANTHER" id="PTHR35372:SF2">
    <property type="entry name" value="SF3 HELICASE DOMAIN-CONTAINING PROTEIN"/>
    <property type="match status" value="1"/>
</dbReference>
<dbReference type="GO" id="GO:0004386">
    <property type="term" value="F:helicase activity"/>
    <property type="evidence" value="ECO:0007669"/>
    <property type="project" value="UniProtKB-KW"/>
</dbReference>
<name>A0A7X2HRV9_RALPI</name>
<dbReference type="NCBIfam" id="TIGR01613">
    <property type="entry name" value="primase_Cterm"/>
    <property type="match status" value="1"/>
</dbReference>
<evidence type="ECO:0000256" key="4">
    <source>
        <dbReference type="ARBA" id="ARBA00022840"/>
    </source>
</evidence>
<dbReference type="Proteomes" id="UP000441032">
    <property type="component" value="Unassembled WGS sequence"/>
</dbReference>
<dbReference type="SUPFAM" id="SSF46785">
    <property type="entry name" value="Winged helix' DNA-binding domain"/>
    <property type="match status" value="1"/>
</dbReference>
<dbReference type="AlphaFoldDB" id="A0A7X2HRV9"/>
<dbReference type="GO" id="GO:0005524">
    <property type="term" value="F:ATP binding"/>
    <property type="evidence" value="ECO:0007669"/>
    <property type="project" value="UniProtKB-KW"/>
</dbReference>